<keyword evidence="3 5" id="KW-1133">Transmembrane helix</keyword>
<sequence>MRLLSLFLALCAVVDATSSSPLISPPAFVKTQRVAEVPRGGDEATAEVAPSVFNLVNNVAGAGLLTLAAGMAKGTGWIPSLLTCCALGTASGHTFNLIGESCRLTGEGSFKGVWSKTLGDNTYVIDLIVALMCTGASIIYSGILGDVSKELLSAVGIETDRSKNILMITVGVLFPLSLIKNLSALAFTSVLGFASIVYTVLFIIFRSLDGTYGLLGKFIVDDVIKKPDFSKSSLLNFDFTTLVLMSNLGLAYIAHYNAPTYYREMRDKTQFKKMVMISFSILTLLYAAVMAAGYATFGDVCEGNILLNYHPSDFLSTLGRVATGVSILFGFPLAFCGCTAGMMGVAERFDVKTVLNNRTGLIATLLALVTYISIAVPDISLIVGVVGAAMGSLIVYILPALIYTKAVALNHGKGSAEYKKSLKNLALIPFGVMFAILGVGMTVKESLDK</sequence>
<dbReference type="OrthoDB" id="28208at2759"/>
<feature type="transmembrane region" description="Helical" evidence="5">
    <location>
        <begin position="358"/>
        <end position="376"/>
    </location>
</feature>
<accession>A0A9W7F4U4</accession>
<feature type="transmembrane region" description="Helical" evidence="5">
    <location>
        <begin position="275"/>
        <end position="297"/>
    </location>
</feature>
<feature type="domain" description="Amino acid transporter transmembrane" evidence="7">
    <location>
        <begin position="48"/>
        <end position="442"/>
    </location>
</feature>
<organism evidence="8 9">
    <name type="scientific">Triparma laevis f. longispina</name>
    <dbReference type="NCBI Taxonomy" id="1714387"/>
    <lineage>
        <taxon>Eukaryota</taxon>
        <taxon>Sar</taxon>
        <taxon>Stramenopiles</taxon>
        <taxon>Ochrophyta</taxon>
        <taxon>Bolidophyceae</taxon>
        <taxon>Parmales</taxon>
        <taxon>Triparmaceae</taxon>
        <taxon>Triparma</taxon>
    </lineage>
</organism>
<feature type="chain" id="PRO_5040886500" description="Amino acid transporter transmembrane domain-containing protein" evidence="6">
    <location>
        <begin position="17"/>
        <end position="449"/>
    </location>
</feature>
<feature type="transmembrane region" description="Helical" evidence="5">
    <location>
        <begin position="425"/>
        <end position="443"/>
    </location>
</feature>
<feature type="transmembrane region" description="Helical" evidence="5">
    <location>
        <begin position="123"/>
        <end position="143"/>
    </location>
</feature>
<evidence type="ECO:0000313" key="8">
    <source>
        <dbReference type="EMBL" id="GMI03550.1"/>
    </source>
</evidence>
<comment type="subcellular location">
    <subcellularLocation>
        <location evidence="1">Membrane</location>
        <topology evidence="1">Multi-pass membrane protein</topology>
    </subcellularLocation>
</comment>
<feature type="signal peptide" evidence="6">
    <location>
        <begin position="1"/>
        <end position="16"/>
    </location>
</feature>
<dbReference type="GO" id="GO:0016020">
    <property type="term" value="C:membrane"/>
    <property type="evidence" value="ECO:0007669"/>
    <property type="project" value="UniProtKB-SubCell"/>
</dbReference>
<dbReference type="PANTHER" id="PTHR22950:SF652">
    <property type="entry name" value="TRANSMEMBRANE AMINO ACID TRANSPORTER FAMILY PROTEIN"/>
    <property type="match status" value="1"/>
</dbReference>
<evidence type="ECO:0000259" key="7">
    <source>
        <dbReference type="Pfam" id="PF01490"/>
    </source>
</evidence>
<protein>
    <recommendedName>
        <fullName evidence="7">Amino acid transporter transmembrane domain-containing protein</fullName>
    </recommendedName>
</protein>
<feature type="transmembrane region" description="Helical" evidence="5">
    <location>
        <begin position="234"/>
        <end position="254"/>
    </location>
</feature>
<evidence type="ECO:0000313" key="9">
    <source>
        <dbReference type="Proteomes" id="UP001165122"/>
    </source>
</evidence>
<keyword evidence="6" id="KW-0732">Signal</keyword>
<dbReference type="Pfam" id="PF01490">
    <property type="entry name" value="Aa_trans"/>
    <property type="match status" value="1"/>
</dbReference>
<evidence type="ECO:0000256" key="4">
    <source>
        <dbReference type="ARBA" id="ARBA00023136"/>
    </source>
</evidence>
<comment type="caution">
    <text evidence="8">The sequence shown here is derived from an EMBL/GenBank/DDBJ whole genome shotgun (WGS) entry which is preliminary data.</text>
</comment>
<evidence type="ECO:0000256" key="1">
    <source>
        <dbReference type="ARBA" id="ARBA00004141"/>
    </source>
</evidence>
<gene>
    <name evidence="8" type="ORF">TrLO_g5539</name>
</gene>
<dbReference type="InterPro" id="IPR013057">
    <property type="entry name" value="AA_transpt_TM"/>
</dbReference>
<dbReference type="EMBL" id="BRXW01000059">
    <property type="protein sequence ID" value="GMI03550.1"/>
    <property type="molecule type" value="Genomic_DNA"/>
</dbReference>
<evidence type="ECO:0000256" key="2">
    <source>
        <dbReference type="ARBA" id="ARBA00022692"/>
    </source>
</evidence>
<dbReference type="PANTHER" id="PTHR22950">
    <property type="entry name" value="AMINO ACID TRANSPORTER"/>
    <property type="match status" value="1"/>
</dbReference>
<evidence type="ECO:0000256" key="6">
    <source>
        <dbReference type="SAM" id="SignalP"/>
    </source>
</evidence>
<keyword evidence="2 5" id="KW-0812">Transmembrane</keyword>
<feature type="transmembrane region" description="Helical" evidence="5">
    <location>
        <begin position="382"/>
        <end position="404"/>
    </location>
</feature>
<evidence type="ECO:0000256" key="3">
    <source>
        <dbReference type="ARBA" id="ARBA00022989"/>
    </source>
</evidence>
<name>A0A9W7F4U4_9STRA</name>
<feature type="transmembrane region" description="Helical" evidence="5">
    <location>
        <begin position="317"/>
        <end position="346"/>
    </location>
</feature>
<evidence type="ECO:0000256" key="5">
    <source>
        <dbReference type="SAM" id="Phobius"/>
    </source>
</evidence>
<feature type="transmembrane region" description="Helical" evidence="5">
    <location>
        <begin position="184"/>
        <end position="205"/>
    </location>
</feature>
<keyword evidence="9" id="KW-1185">Reference proteome</keyword>
<proteinExistence type="predicted"/>
<keyword evidence="4 5" id="KW-0472">Membrane</keyword>
<dbReference type="AlphaFoldDB" id="A0A9W7F4U4"/>
<dbReference type="Proteomes" id="UP001165122">
    <property type="component" value="Unassembled WGS sequence"/>
</dbReference>
<dbReference type="GO" id="GO:0015179">
    <property type="term" value="F:L-amino acid transmembrane transporter activity"/>
    <property type="evidence" value="ECO:0007669"/>
    <property type="project" value="TreeGrafter"/>
</dbReference>
<reference evidence="9" key="1">
    <citation type="journal article" date="2023" name="Commun. Biol.">
        <title>Genome analysis of Parmales, the sister group of diatoms, reveals the evolutionary specialization of diatoms from phago-mixotrophs to photoautotrophs.</title>
        <authorList>
            <person name="Ban H."/>
            <person name="Sato S."/>
            <person name="Yoshikawa S."/>
            <person name="Yamada K."/>
            <person name="Nakamura Y."/>
            <person name="Ichinomiya M."/>
            <person name="Sato N."/>
            <person name="Blanc-Mathieu R."/>
            <person name="Endo H."/>
            <person name="Kuwata A."/>
            <person name="Ogata H."/>
        </authorList>
    </citation>
    <scope>NUCLEOTIDE SEQUENCE [LARGE SCALE GENOMIC DNA]</scope>
    <source>
        <strain evidence="9">NIES 3700</strain>
    </source>
</reference>